<accession>A0A2P2KNC1</accession>
<proteinExistence type="predicted"/>
<evidence type="ECO:0000313" key="1">
    <source>
        <dbReference type="EMBL" id="MBX07213.1"/>
    </source>
</evidence>
<dbReference type="EMBL" id="GGEC01026729">
    <property type="protein sequence ID" value="MBX07213.1"/>
    <property type="molecule type" value="Transcribed_RNA"/>
</dbReference>
<protein>
    <submittedName>
        <fullName evidence="1">Uncharacterized protein MANES_07G017700</fullName>
    </submittedName>
</protein>
<sequence length="166" mass="17973">MASTRSCVCGTATTTATAIAATPTTVTATITASRLSFKSQGQSNAAFYAEYIDINNNYYKKKKTKLANYTTLISSNNCSRPLIARASPPSSDLSPPPIDHDLLQKLTAEGAKVSEDGIIETFDNDDEALDAFSNGALVRIHLISYVCREVSYSCRIQSSSRFLEDI</sequence>
<reference evidence="1" key="1">
    <citation type="submission" date="2018-02" db="EMBL/GenBank/DDBJ databases">
        <title>Rhizophora mucronata_Transcriptome.</title>
        <authorList>
            <person name="Meera S.P."/>
            <person name="Sreeshan A."/>
            <person name="Augustine A."/>
        </authorList>
    </citation>
    <scope>NUCLEOTIDE SEQUENCE</scope>
    <source>
        <tissue evidence="1">Leaf</tissue>
    </source>
</reference>
<name>A0A2P2KNC1_RHIMU</name>
<dbReference type="AlphaFoldDB" id="A0A2P2KNC1"/>
<organism evidence="1">
    <name type="scientific">Rhizophora mucronata</name>
    <name type="common">Asiatic mangrove</name>
    <dbReference type="NCBI Taxonomy" id="61149"/>
    <lineage>
        <taxon>Eukaryota</taxon>
        <taxon>Viridiplantae</taxon>
        <taxon>Streptophyta</taxon>
        <taxon>Embryophyta</taxon>
        <taxon>Tracheophyta</taxon>
        <taxon>Spermatophyta</taxon>
        <taxon>Magnoliopsida</taxon>
        <taxon>eudicotyledons</taxon>
        <taxon>Gunneridae</taxon>
        <taxon>Pentapetalae</taxon>
        <taxon>rosids</taxon>
        <taxon>fabids</taxon>
        <taxon>Malpighiales</taxon>
        <taxon>Rhizophoraceae</taxon>
        <taxon>Rhizophora</taxon>
    </lineage>
</organism>